<dbReference type="eggNOG" id="ENOG502R6P8">
    <property type="taxonomic scope" value="Eukaryota"/>
</dbReference>
<dbReference type="AlphaFoldDB" id="B4J7F2"/>
<dbReference type="PANTHER" id="PTHR21163">
    <property type="entry name" value="PROTEIN G12"/>
    <property type="match status" value="1"/>
</dbReference>
<dbReference type="KEGG" id="dgr:6561324"/>
<keyword evidence="1" id="KW-0732">Signal</keyword>
<feature type="chain" id="PRO_5002811573" evidence="1">
    <location>
        <begin position="27"/>
        <end position="230"/>
    </location>
</feature>
<dbReference type="InParanoid" id="B4J7F2"/>
<dbReference type="OrthoDB" id="7882129at2759"/>
<dbReference type="Pfam" id="PF06757">
    <property type="entry name" value="Ins_allergen_rp"/>
    <property type="match status" value="1"/>
</dbReference>
<gene>
    <name evidence="2" type="primary">Dgri\GH20652</name>
    <name evidence="2" type="ORF">Dgri_GH20652</name>
</gene>
<reference evidence="2 3" key="1">
    <citation type="journal article" date="2007" name="Nature">
        <title>Evolution of genes and genomes on the Drosophila phylogeny.</title>
        <authorList>
            <consortium name="Drosophila 12 Genomes Consortium"/>
            <person name="Clark A.G."/>
            <person name="Eisen M.B."/>
            <person name="Smith D.R."/>
            <person name="Bergman C.M."/>
            <person name="Oliver B."/>
            <person name="Markow T.A."/>
            <person name="Kaufman T.C."/>
            <person name="Kellis M."/>
            <person name="Gelbart W."/>
            <person name="Iyer V.N."/>
            <person name="Pollard D.A."/>
            <person name="Sackton T.B."/>
            <person name="Larracuente A.M."/>
            <person name="Singh N.D."/>
            <person name="Abad J.P."/>
            <person name="Abt D.N."/>
            <person name="Adryan B."/>
            <person name="Aguade M."/>
            <person name="Akashi H."/>
            <person name="Anderson W.W."/>
            <person name="Aquadro C.F."/>
            <person name="Ardell D.H."/>
            <person name="Arguello R."/>
            <person name="Artieri C.G."/>
            <person name="Barbash D.A."/>
            <person name="Barker D."/>
            <person name="Barsanti P."/>
            <person name="Batterham P."/>
            <person name="Batzoglou S."/>
            <person name="Begun D."/>
            <person name="Bhutkar A."/>
            <person name="Blanco E."/>
            <person name="Bosak S.A."/>
            <person name="Bradley R.K."/>
            <person name="Brand A.D."/>
            <person name="Brent M.R."/>
            <person name="Brooks A.N."/>
            <person name="Brown R.H."/>
            <person name="Butlin R.K."/>
            <person name="Caggese C."/>
            <person name="Calvi B.R."/>
            <person name="Bernardo de Carvalho A."/>
            <person name="Caspi A."/>
            <person name="Castrezana S."/>
            <person name="Celniker S.E."/>
            <person name="Chang J.L."/>
            <person name="Chapple C."/>
            <person name="Chatterji S."/>
            <person name="Chinwalla A."/>
            <person name="Civetta A."/>
            <person name="Clifton S.W."/>
            <person name="Comeron J.M."/>
            <person name="Costello J.C."/>
            <person name="Coyne J.A."/>
            <person name="Daub J."/>
            <person name="David R.G."/>
            <person name="Delcher A.L."/>
            <person name="Delehaunty K."/>
            <person name="Do C.B."/>
            <person name="Ebling H."/>
            <person name="Edwards K."/>
            <person name="Eickbush T."/>
            <person name="Evans J.D."/>
            <person name="Filipski A."/>
            <person name="Findeiss S."/>
            <person name="Freyhult E."/>
            <person name="Fulton L."/>
            <person name="Fulton R."/>
            <person name="Garcia A.C."/>
            <person name="Gardiner A."/>
            <person name="Garfield D.A."/>
            <person name="Garvin B.E."/>
            <person name="Gibson G."/>
            <person name="Gilbert D."/>
            <person name="Gnerre S."/>
            <person name="Godfrey J."/>
            <person name="Good R."/>
            <person name="Gotea V."/>
            <person name="Gravely B."/>
            <person name="Greenberg A.J."/>
            <person name="Griffiths-Jones S."/>
            <person name="Gross S."/>
            <person name="Guigo R."/>
            <person name="Gustafson E.A."/>
            <person name="Haerty W."/>
            <person name="Hahn M.W."/>
            <person name="Halligan D.L."/>
            <person name="Halpern A.L."/>
            <person name="Halter G.M."/>
            <person name="Han M.V."/>
            <person name="Heger A."/>
            <person name="Hillier L."/>
            <person name="Hinrichs A.S."/>
            <person name="Holmes I."/>
            <person name="Hoskins R.A."/>
            <person name="Hubisz M.J."/>
            <person name="Hultmark D."/>
            <person name="Huntley M.A."/>
            <person name="Jaffe D.B."/>
            <person name="Jagadeeshan S."/>
            <person name="Jeck W.R."/>
            <person name="Johnson J."/>
            <person name="Jones C.D."/>
            <person name="Jordan W.C."/>
            <person name="Karpen G.H."/>
            <person name="Kataoka E."/>
            <person name="Keightley P.D."/>
            <person name="Kheradpour P."/>
            <person name="Kirkness E.F."/>
            <person name="Koerich L.B."/>
            <person name="Kristiansen K."/>
            <person name="Kudrna D."/>
            <person name="Kulathinal R.J."/>
            <person name="Kumar S."/>
            <person name="Kwok R."/>
            <person name="Lander E."/>
            <person name="Langley C.H."/>
            <person name="Lapoint R."/>
            <person name="Lazzaro B.P."/>
            <person name="Lee S.J."/>
            <person name="Levesque L."/>
            <person name="Li R."/>
            <person name="Lin C.F."/>
            <person name="Lin M.F."/>
            <person name="Lindblad-Toh K."/>
            <person name="Llopart A."/>
            <person name="Long M."/>
            <person name="Low L."/>
            <person name="Lozovsky E."/>
            <person name="Lu J."/>
            <person name="Luo M."/>
            <person name="Machado C.A."/>
            <person name="Makalowski W."/>
            <person name="Marzo M."/>
            <person name="Matsuda M."/>
            <person name="Matzkin L."/>
            <person name="McAllister B."/>
            <person name="McBride C.S."/>
            <person name="McKernan B."/>
            <person name="McKernan K."/>
            <person name="Mendez-Lago M."/>
            <person name="Minx P."/>
            <person name="Mollenhauer M.U."/>
            <person name="Montooth K."/>
            <person name="Mount S.M."/>
            <person name="Mu X."/>
            <person name="Myers E."/>
            <person name="Negre B."/>
            <person name="Newfeld S."/>
            <person name="Nielsen R."/>
            <person name="Noor M.A."/>
            <person name="O'Grady P."/>
            <person name="Pachter L."/>
            <person name="Papaceit M."/>
            <person name="Parisi M.J."/>
            <person name="Parisi M."/>
            <person name="Parts L."/>
            <person name="Pedersen J.S."/>
            <person name="Pesole G."/>
            <person name="Phillippy A.M."/>
            <person name="Ponting C.P."/>
            <person name="Pop M."/>
            <person name="Porcelli D."/>
            <person name="Powell J.R."/>
            <person name="Prohaska S."/>
            <person name="Pruitt K."/>
            <person name="Puig M."/>
            <person name="Quesneville H."/>
            <person name="Ram K.R."/>
            <person name="Rand D."/>
            <person name="Rasmussen M.D."/>
            <person name="Reed L.K."/>
            <person name="Reenan R."/>
            <person name="Reily A."/>
            <person name="Remington K.A."/>
            <person name="Rieger T.T."/>
            <person name="Ritchie M.G."/>
            <person name="Robin C."/>
            <person name="Rogers Y.H."/>
            <person name="Rohde C."/>
            <person name="Rozas J."/>
            <person name="Rubenfield M.J."/>
            <person name="Ruiz A."/>
            <person name="Russo S."/>
            <person name="Salzberg S.L."/>
            <person name="Sanchez-Gracia A."/>
            <person name="Saranga D.J."/>
            <person name="Sato H."/>
            <person name="Schaeffer S.W."/>
            <person name="Schatz M.C."/>
            <person name="Schlenke T."/>
            <person name="Schwartz R."/>
            <person name="Segarra C."/>
            <person name="Singh R.S."/>
            <person name="Sirot L."/>
            <person name="Sirota M."/>
            <person name="Sisneros N.B."/>
            <person name="Smith C.D."/>
            <person name="Smith T.F."/>
            <person name="Spieth J."/>
            <person name="Stage D.E."/>
            <person name="Stark A."/>
            <person name="Stephan W."/>
            <person name="Strausberg R.L."/>
            <person name="Strempel S."/>
            <person name="Sturgill D."/>
            <person name="Sutton G."/>
            <person name="Sutton G.G."/>
            <person name="Tao W."/>
            <person name="Teichmann S."/>
            <person name="Tobari Y.N."/>
            <person name="Tomimura Y."/>
            <person name="Tsolas J.M."/>
            <person name="Valente V.L."/>
            <person name="Venter E."/>
            <person name="Venter J.C."/>
            <person name="Vicario S."/>
            <person name="Vieira F.G."/>
            <person name="Vilella A.J."/>
            <person name="Villasante A."/>
            <person name="Walenz B."/>
            <person name="Wang J."/>
            <person name="Wasserman M."/>
            <person name="Watts T."/>
            <person name="Wilson D."/>
            <person name="Wilson R.K."/>
            <person name="Wing R.A."/>
            <person name="Wolfner M.F."/>
            <person name="Wong A."/>
            <person name="Wong G.K."/>
            <person name="Wu C.I."/>
            <person name="Wu G."/>
            <person name="Yamamoto D."/>
            <person name="Yang H.P."/>
            <person name="Yang S.P."/>
            <person name="Yorke J.A."/>
            <person name="Yoshida K."/>
            <person name="Zdobnov E."/>
            <person name="Zhang P."/>
            <person name="Zhang Y."/>
            <person name="Zimin A.V."/>
            <person name="Baldwin J."/>
            <person name="Abdouelleil A."/>
            <person name="Abdulkadir J."/>
            <person name="Abebe A."/>
            <person name="Abera B."/>
            <person name="Abreu J."/>
            <person name="Acer S.C."/>
            <person name="Aftuck L."/>
            <person name="Alexander A."/>
            <person name="An P."/>
            <person name="Anderson E."/>
            <person name="Anderson S."/>
            <person name="Arachi H."/>
            <person name="Azer M."/>
            <person name="Bachantsang P."/>
            <person name="Barry A."/>
            <person name="Bayul T."/>
            <person name="Berlin A."/>
            <person name="Bessette D."/>
            <person name="Bloom T."/>
            <person name="Blye J."/>
            <person name="Boguslavskiy L."/>
            <person name="Bonnet C."/>
            <person name="Boukhgalter B."/>
            <person name="Bourzgui I."/>
            <person name="Brown A."/>
            <person name="Cahill P."/>
            <person name="Channer S."/>
            <person name="Cheshatsang Y."/>
            <person name="Chuda L."/>
            <person name="Citroen M."/>
            <person name="Collymore A."/>
            <person name="Cooke P."/>
            <person name="Costello M."/>
            <person name="D'Aco K."/>
            <person name="Daza R."/>
            <person name="De Haan G."/>
            <person name="DeGray S."/>
            <person name="DeMaso C."/>
            <person name="Dhargay N."/>
            <person name="Dooley K."/>
            <person name="Dooley E."/>
            <person name="Doricent M."/>
            <person name="Dorje P."/>
            <person name="Dorjee K."/>
            <person name="Dupes A."/>
            <person name="Elong R."/>
            <person name="Falk J."/>
            <person name="Farina A."/>
            <person name="Faro S."/>
            <person name="Ferguson D."/>
            <person name="Fisher S."/>
            <person name="Foley C.D."/>
            <person name="Franke A."/>
            <person name="Friedrich D."/>
            <person name="Gadbois L."/>
            <person name="Gearin G."/>
            <person name="Gearin C.R."/>
            <person name="Giannoukos G."/>
            <person name="Goode T."/>
            <person name="Graham J."/>
            <person name="Grandbois E."/>
            <person name="Grewal S."/>
            <person name="Gyaltsen K."/>
            <person name="Hafez N."/>
            <person name="Hagos B."/>
            <person name="Hall J."/>
            <person name="Henson C."/>
            <person name="Hollinger A."/>
            <person name="Honan T."/>
            <person name="Huard M.D."/>
            <person name="Hughes L."/>
            <person name="Hurhula B."/>
            <person name="Husby M.E."/>
            <person name="Kamat A."/>
            <person name="Kanga B."/>
            <person name="Kashin S."/>
            <person name="Khazanovich D."/>
            <person name="Kisner P."/>
            <person name="Lance K."/>
            <person name="Lara M."/>
            <person name="Lee W."/>
            <person name="Lennon N."/>
            <person name="Letendre F."/>
            <person name="LeVine R."/>
            <person name="Lipovsky A."/>
            <person name="Liu X."/>
            <person name="Liu J."/>
            <person name="Liu S."/>
            <person name="Lokyitsang T."/>
            <person name="Lokyitsang Y."/>
            <person name="Lubonja R."/>
            <person name="Lui A."/>
            <person name="MacDonald P."/>
            <person name="Magnisalis V."/>
            <person name="Maru K."/>
            <person name="Matthews C."/>
            <person name="McCusker W."/>
            <person name="McDonough S."/>
            <person name="Mehta T."/>
            <person name="Meldrim J."/>
            <person name="Meneus L."/>
            <person name="Mihai O."/>
            <person name="Mihalev A."/>
            <person name="Mihova T."/>
            <person name="Mittelman R."/>
            <person name="Mlenga V."/>
            <person name="Montmayeur A."/>
            <person name="Mulrain L."/>
            <person name="Navidi A."/>
            <person name="Naylor J."/>
            <person name="Negash T."/>
            <person name="Nguyen T."/>
            <person name="Nguyen N."/>
            <person name="Nicol R."/>
            <person name="Norbu C."/>
            <person name="Norbu N."/>
            <person name="Novod N."/>
            <person name="O'Neill B."/>
            <person name="Osman S."/>
            <person name="Markiewicz E."/>
            <person name="Oyono O.L."/>
            <person name="Patti C."/>
            <person name="Phunkhang P."/>
            <person name="Pierre F."/>
            <person name="Priest M."/>
            <person name="Raghuraman S."/>
            <person name="Rege F."/>
            <person name="Reyes R."/>
            <person name="Rise C."/>
            <person name="Rogov P."/>
            <person name="Ross K."/>
            <person name="Ryan E."/>
            <person name="Settipalli S."/>
            <person name="Shea T."/>
            <person name="Sherpa N."/>
            <person name="Shi L."/>
            <person name="Shih D."/>
            <person name="Sparrow T."/>
            <person name="Spaulding J."/>
            <person name="Stalker J."/>
            <person name="Stange-Thomann N."/>
            <person name="Stavropoulos S."/>
            <person name="Stone C."/>
            <person name="Strader C."/>
            <person name="Tesfaye S."/>
            <person name="Thomson T."/>
            <person name="Thoulutsang Y."/>
            <person name="Thoulutsang D."/>
            <person name="Topham K."/>
            <person name="Topping I."/>
            <person name="Tsamla T."/>
            <person name="Vassiliev H."/>
            <person name="Vo A."/>
            <person name="Wangchuk T."/>
            <person name="Wangdi T."/>
            <person name="Weiand M."/>
            <person name="Wilkinson J."/>
            <person name="Wilson A."/>
            <person name="Yadav S."/>
            <person name="Young G."/>
            <person name="Yu Q."/>
            <person name="Zembek L."/>
            <person name="Zhong D."/>
            <person name="Zimmer A."/>
            <person name="Zwirko Z."/>
            <person name="Jaffe D.B."/>
            <person name="Alvarez P."/>
            <person name="Brockman W."/>
            <person name="Butler J."/>
            <person name="Chin C."/>
            <person name="Gnerre S."/>
            <person name="Grabherr M."/>
            <person name="Kleber M."/>
            <person name="Mauceli E."/>
            <person name="MacCallum I."/>
        </authorList>
    </citation>
    <scope>NUCLEOTIDE SEQUENCE [LARGE SCALE GENOMIC DNA]</scope>
    <source>
        <strain evidence="3">Tucson 15287-2541.00</strain>
    </source>
</reference>
<dbReference type="FunCoup" id="B4J7F2">
    <property type="interactions" value="1"/>
</dbReference>
<keyword evidence="3" id="KW-1185">Reference proteome</keyword>
<dbReference type="InterPro" id="IPR010629">
    <property type="entry name" value="Ins_allergen"/>
</dbReference>
<dbReference type="HOGENOM" id="CLU_098414_0_0_1"/>
<sequence length="230" mass="26254">MLQLKIFALFCGLFAVIAFQDGVAQADESEPVEECPDDEGDRDGNDTLCDNFQALRETIDKNTLMDLIQSHYQCDSKFRKAMCYYNTTHFQIVAQQLQQSDGYHLMLEELRSGGVDTSDIENIVDIISCVTVPPPLPDKNCDCKQLKGHTFMGDLLAAMPHQAVHEYTAKSRSRKSNFALFVDIVNSPEFQSHMRTNMMKRDVVRPMRVLRRNGWDLPQLLRGVMTILSW</sequence>
<feature type="signal peptide" evidence="1">
    <location>
        <begin position="1"/>
        <end position="26"/>
    </location>
</feature>
<dbReference type="OMA" id="MLTIFQW"/>
<name>B4J7F2_DROGR</name>
<evidence type="ECO:0000256" key="1">
    <source>
        <dbReference type="SAM" id="SignalP"/>
    </source>
</evidence>
<evidence type="ECO:0000313" key="2">
    <source>
        <dbReference type="EMBL" id="EDW01076.1"/>
    </source>
</evidence>
<dbReference type="EMBL" id="CH916367">
    <property type="protein sequence ID" value="EDW01076.1"/>
    <property type="molecule type" value="Genomic_DNA"/>
</dbReference>
<organism evidence="3">
    <name type="scientific">Drosophila grimshawi</name>
    <name type="common">Hawaiian fruit fly</name>
    <name type="synonym">Idiomyia grimshawi</name>
    <dbReference type="NCBI Taxonomy" id="7222"/>
    <lineage>
        <taxon>Eukaryota</taxon>
        <taxon>Metazoa</taxon>
        <taxon>Ecdysozoa</taxon>
        <taxon>Arthropoda</taxon>
        <taxon>Hexapoda</taxon>
        <taxon>Insecta</taxon>
        <taxon>Pterygota</taxon>
        <taxon>Neoptera</taxon>
        <taxon>Endopterygota</taxon>
        <taxon>Diptera</taxon>
        <taxon>Brachycera</taxon>
        <taxon>Muscomorpha</taxon>
        <taxon>Ephydroidea</taxon>
        <taxon>Drosophilidae</taxon>
        <taxon>Drosophila</taxon>
        <taxon>Hawaiian Drosophila</taxon>
    </lineage>
</organism>
<accession>B4J7F2</accession>
<protein>
    <submittedName>
        <fullName evidence="2">GH20652</fullName>
    </submittedName>
</protein>
<dbReference type="Proteomes" id="UP000001070">
    <property type="component" value="Unassembled WGS sequence"/>
</dbReference>
<evidence type="ECO:0000313" key="3">
    <source>
        <dbReference type="Proteomes" id="UP000001070"/>
    </source>
</evidence>
<dbReference type="PANTHER" id="PTHR21163:SF0">
    <property type="entry name" value="GH08205P-RELATED"/>
    <property type="match status" value="1"/>
</dbReference>
<proteinExistence type="predicted"/>
<dbReference type="SMR" id="B4J7F2"/>
<dbReference type="PhylomeDB" id="B4J7F2"/>